<dbReference type="Proteomes" id="UP000694387">
    <property type="component" value="Chromosome 23"/>
</dbReference>
<feature type="compositionally biased region" description="Polar residues" evidence="13">
    <location>
        <begin position="459"/>
        <end position="470"/>
    </location>
</feature>
<dbReference type="CDD" id="cd00051">
    <property type="entry name" value="EFh"/>
    <property type="match status" value="1"/>
</dbReference>
<evidence type="ECO:0000256" key="13">
    <source>
        <dbReference type="SAM" id="MobiDB-lite"/>
    </source>
</evidence>
<dbReference type="Pfam" id="PF00071">
    <property type="entry name" value="Ras"/>
    <property type="match status" value="1"/>
</dbReference>
<dbReference type="SMART" id="SM00054">
    <property type="entry name" value="EFh"/>
    <property type="match status" value="2"/>
</dbReference>
<reference evidence="15" key="2">
    <citation type="submission" date="2025-08" db="UniProtKB">
        <authorList>
            <consortium name="Ensembl"/>
        </authorList>
    </citation>
    <scope>IDENTIFICATION</scope>
</reference>
<accession>A0A8C4MCI0</accession>
<dbReference type="PANTHER" id="PTHR47977">
    <property type="entry name" value="RAS-RELATED PROTEIN RAB"/>
    <property type="match status" value="1"/>
</dbReference>
<dbReference type="GO" id="GO:0005509">
    <property type="term" value="F:calcium ion binding"/>
    <property type="evidence" value="ECO:0007669"/>
    <property type="project" value="InterPro"/>
</dbReference>
<evidence type="ECO:0000313" key="16">
    <source>
        <dbReference type="Proteomes" id="UP000694387"/>
    </source>
</evidence>
<dbReference type="PROSITE" id="PS00018">
    <property type="entry name" value="EF_HAND_1"/>
    <property type="match status" value="1"/>
</dbReference>
<evidence type="ECO:0000259" key="14">
    <source>
        <dbReference type="PROSITE" id="PS50222"/>
    </source>
</evidence>
<feature type="region of interest" description="Disordered" evidence="13">
    <location>
        <begin position="375"/>
        <end position="405"/>
    </location>
</feature>
<evidence type="ECO:0000256" key="6">
    <source>
        <dbReference type="ARBA" id="ARBA00022741"/>
    </source>
</evidence>
<dbReference type="InterPro" id="IPR050227">
    <property type="entry name" value="Rab"/>
</dbReference>
<dbReference type="SMART" id="SM00175">
    <property type="entry name" value="RAB"/>
    <property type="match status" value="1"/>
</dbReference>
<evidence type="ECO:0000256" key="3">
    <source>
        <dbReference type="ARBA" id="ARBA00022490"/>
    </source>
</evidence>
<dbReference type="AlphaFoldDB" id="A0A8C4MCI0"/>
<feature type="compositionally biased region" description="Acidic residues" evidence="13">
    <location>
        <begin position="102"/>
        <end position="112"/>
    </location>
</feature>
<dbReference type="Gene3D" id="1.10.287.1490">
    <property type="match status" value="1"/>
</dbReference>
<keyword evidence="3" id="KW-0963">Cytoplasm</keyword>
<evidence type="ECO:0000256" key="1">
    <source>
        <dbReference type="ARBA" id="ARBA00004556"/>
    </source>
</evidence>
<dbReference type="InterPro" id="IPR027417">
    <property type="entry name" value="P-loop_NTPase"/>
</dbReference>
<keyword evidence="8 12" id="KW-0175">Coiled coil</keyword>
<keyword evidence="5" id="KW-0479">Metal-binding</keyword>
<evidence type="ECO:0000256" key="8">
    <source>
        <dbReference type="ARBA" id="ARBA00023054"/>
    </source>
</evidence>
<name>A0A8C4MCI0_EQUAS</name>
<dbReference type="InterPro" id="IPR005225">
    <property type="entry name" value="Small_GTP-bd"/>
</dbReference>
<dbReference type="PROSITE" id="PS51419">
    <property type="entry name" value="RAB"/>
    <property type="match status" value="1"/>
</dbReference>
<dbReference type="FunFam" id="3.40.50.300:FF:001348">
    <property type="entry name" value="Ras and EF-hand domain-containing protein"/>
    <property type="match status" value="1"/>
</dbReference>
<dbReference type="Gene3D" id="3.40.50.300">
    <property type="entry name" value="P-loop containing nucleotide triphosphate hydrolases"/>
    <property type="match status" value="1"/>
</dbReference>
<dbReference type="SUPFAM" id="SSF47473">
    <property type="entry name" value="EF-hand"/>
    <property type="match status" value="1"/>
</dbReference>
<dbReference type="Ensembl" id="ENSEAST00005025499.2">
    <property type="protein sequence ID" value="ENSEASP00005023500.2"/>
    <property type="gene ID" value="ENSEASG00005015967.2"/>
</dbReference>
<keyword evidence="6" id="KW-0547">Nucleotide-binding</keyword>
<evidence type="ECO:0000256" key="4">
    <source>
        <dbReference type="ARBA" id="ARBA00022553"/>
    </source>
</evidence>
<keyword evidence="7" id="KW-0106">Calcium</keyword>
<evidence type="ECO:0000256" key="12">
    <source>
        <dbReference type="SAM" id="Coils"/>
    </source>
</evidence>
<dbReference type="SMART" id="SM00173">
    <property type="entry name" value="RAS"/>
    <property type="match status" value="1"/>
</dbReference>
<keyword evidence="9" id="KW-0342">GTP-binding</keyword>
<evidence type="ECO:0000256" key="11">
    <source>
        <dbReference type="ARBA" id="ARBA00065295"/>
    </source>
</evidence>
<dbReference type="CDD" id="cd00154">
    <property type="entry name" value="Rab"/>
    <property type="match status" value="1"/>
</dbReference>
<dbReference type="InterPro" id="IPR002048">
    <property type="entry name" value="EF_hand_dom"/>
</dbReference>
<protein>
    <submittedName>
        <fullName evidence="15">RAS and EF-hand domain containing</fullName>
    </submittedName>
</protein>
<dbReference type="GeneID" id="106847290"/>
<feature type="region of interest" description="Disordered" evidence="13">
    <location>
        <begin position="78"/>
        <end position="112"/>
    </location>
</feature>
<dbReference type="Pfam" id="PF13499">
    <property type="entry name" value="EF-hand_7"/>
    <property type="match status" value="1"/>
</dbReference>
<dbReference type="SMART" id="SM00176">
    <property type="entry name" value="RAN"/>
    <property type="match status" value="1"/>
</dbReference>
<dbReference type="PRINTS" id="PR00449">
    <property type="entry name" value="RASTRNSFRMNG"/>
</dbReference>
<reference evidence="15" key="3">
    <citation type="submission" date="2025-09" db="UniProtKB">
        <authorList>
            <consortium name="Ensembl"/>
        </authorList>
    </citation>
    <scope>IDENTIFICATION</scope>
</reference>
<comment type="similarity">
    <text evidence="2">Belongs to the small GTPase superfamily. Rab family.</text>
</comment>
<dbReference type="CTD" id="158158"/>
<feature type="coiled-coil region" evidence="12">
    <location>
        <begin position="191"/>
        <end position="352"/>
    </location>
</feature>
<dbReference type="GO" id="GO:0003924">
    <property type="term" value="F:GTPase activity"/>
    <property type="evidence" value="ECO:0007669"/>
    <property type="project" value="InterPro"/>
</dbReference>
<dbReference type="GO" id="GO:0048471">
    <property type="term" value="C:perinuclear region of cytoplasm"/>
    <property type="evidence" value="ECO:0007669"/>
    <property type="project" value="UniProtKB-SubCell"/>
</dbReference>
<organism evidence="15 16">
    <name type="scientific">Equus asinus</name>
    <name type="common">Donkey</name>
    <name type="synonym">Equus africanus asinus</name>
    <dbReference type="NCBI Taxonomy" id="9793"/>
    <lineage>
        <taxon>Eukaryota</taxon>
        <taxon>Metazoa</taxon>
        <taxon>Chordata</taxon>
        <taxon>Craniata</taxon>
        <taxon>Vertebrata</taxon>
        <taxon>Euteleostomi</taxon>
        <taxon>Mammalia</taxon>
        <taxon>Eutheria</taxon>
        <taxon>Laurasiatheria</taxon>
        <taxon>Perissodactyla</taxon>
        <taxon>Equidae</taxon>
        <taxon>Equus</taxon>
    </lineage>
</organism>
<feature type="domain" description="EF-hand" evidence="14">
    <location>
        <begin position="42"/>
        <end position="77"/>
    </location>
</feature>
<comment type="subunit">
    <text evidence="11">Homodimer. Interacts with the dynein-dynactin complex.</text>
</comment>
<proteinExistence type="inferred from homology"/>
<keyword evidence="16" id="KW-1185">Reference proteome</keyword>
<dbReference type="GeneTree" id="ENSGT00940000159488"/>
<evidence type="ECO:0000256" key="7">
    <source>
        <dbReference type="ARBA" id="ARBA00022837"/>
    </source>
</evidence>
<dbReference type="PROSITE" id="PS50222">
    <property type="entry name" value="EF_HAND_2"/>
    <property type="match status" value="1"/>
</dbReference>
<feature type="region of interest" description="Disordered" evidence="13">
    <location>
        <begin position="457"/>
        <end position="481"/>
    </location>
</feature>
<dbReference type="RefSeq" id="XP_014721983.1">
    <property type="nucleotide sequence ID" value="XM_014866497.3"/>
</dbReference>
<dbReference type="SUPFAM" id="SSF52540">
    <property type="entry name" value="P-loop containing nucleoside triphosphate hydrolases"/>
    <property type="match status" value="1"/>
</dbReference>
<gene>
    <name evidence="15" type="primary">RASEF</name>
</gene>
<dbReference type="KEGG" id="eai:106847290"/>
<dbReference type="Gene3D" id="1.10.238.10">
    <property type="entry name" value="EF-hand"/>
    <property type="match status" value="1"/>
</dbReference>
<evidence type="ECO:0000256" key="2">
    <source>
        <dbReference type="ARBA" id="ARBA00006270"/>
    </source>
</evidence>
<dbReference type="OrthoDB" id="9879408at2759"/>
<dbReference type="InterPro" id="IPR018247">
    <property type="entry name" value="EF_Hand_1_Ca_BS"/>
</dbReference>
<dbReference type="FunFam" id="1.10.287.1490:FF:000019">
    <property type="entry name" value="RAS and EF-hand domain containing"/>
    <property type="match status" value="1"/>
</dbReference>
<reference evidence="15 16" key="1">
    <citation type="journal article" date="2020" name="Nat. Commun.">
        <title>Donkey genomes provide new insights into domestication and selection for coat color.</title>
        <authorList>
            <person name="Wang"/>
            <person name="C."/>
            <person name="Li"/>
            <person name="H."/>
            <person name="Guo"/>
            <person name="Y."/>
            <person name="Huang"/>
            <person name="J."/>
            <person name="Sun"/>
            <person name="Y."/>
            <person name="Min"/>
            <person name="J."/>
            <person name="Wang"/>
            <person name="J."/>
            <person name="Fang"/>
            <person name="X."/>
            <person name="Zhao"/>
            <person name="Z."/>
            <person name="Wang"/>
            <person name="S."/>
            <person name="Zhang"/>
            <person name="Y."/>
            <person name="Liu"/>
            <person name="Q."/>
            <person name="Jiang"/>
            <person name="Q."/>
            <person name="Wang"/>
            <person name="X."/>
            <person name="Guo"/>
            <person name="Y."/>
            <person name="Yang"/>
            <person name="C."/>
            <person name="Wang"/>
            <person name="Y."/>
            <person name="Tian"/>
            <person name="F."/>
            <person name="Zhuang"/>
            <person name="G."/>
            <person name="Fan"/>
            <person name="Y."/>
            <person name="Gao"/>
            <person name="Q."/>
            <person name="Li"/>
            <person name="Y."/>
            <person name="Ju"/>
            <person name="Z."/>
            <person name="Li"/>
            <person name="J."/>
            <person name="Li"/>
            <person name="R."/>
            <person name="Hou"/>
            <person name="M."/>
            <person name="Yang"/>
            <person name="G."/>
            <person name="Liu"/>
            <person name="G."/>
            <person name="Liu"/>
            <person name="W."/>
            <person name="Guo"/>
            <person name="J."/>
            <person name="Pan"/>
            <person name="S."/>
            <person name="Fan"/>
            <person name="G."/>
            <person name="Zhang"/>
            <person name="W."/>
            <person name="Zhang"/>
            <person name="R."/>
            <person name="Yu"/>
            <person name="J."/>
            <person name="Zhang"/>
            <person name="X."/>
            <person name="Yin"/>
            <person name="Q."/>
            <person name="Ji"/>
            <person name="C."/>
            <person name="Jin"/>
            <person name="Y."/>
            <person name="Yue"/>
            <person name="G."/>
            <person name="Liu"/>
            <person name="M."/>
            <person name="Xu"/>
            <person name="J."/>
            <person name="Liu"/>
            <person name="S."/>
            <person name="Jordana"/>
            <person name="J."/>
            <person name="Noce"/>
            <person name="A."/>
            <person name="Amills"/>
            <person name="M."/>
            <person name="Wu"/>
            <person name="D.D."/>
            <person name="Li"/>
            <person name="S."/>
            <person name="Zhou"/>
            <person name="X. and Zhong"/>
            <person name="J."/>
        </authorList>
    </citation>
    <scope>NUCLEOTIDE SEQUENCE [LARGE SCALE GENOMIC DNA]</scope>
</reference>
<keyword evidence="4" id="KW-0597">Phosphoprotein</keyword>
<sequence>MEADGDREELARLRSLFAACDANRSGRLEREEFGALCAELRVRPADAEAVFQRLDADRDGTITFQEFARGFRGALRAGRSGGWGSPEPASAAARAGLHPGDSVEDEGDEDAAEALAAPWGPASPGLAWQDFQARLGDEAKFIPRKEQVSTLYQNINLVEPRLIQPYEHVIKNFIREIRLQSTEMENLAIAVKRAQDKAAIQLSELEEEMDQRIQAAEHKTRKDEKRKAEEALTDLRRQYETEVGDLQVTIKKLKKLEEQSKHVSRKEDVAALKKQIYDLSMENQRVKKDLLEAQTSIAFLQSELDALKSDYADQSLNSERDLEIIREYTEDRNSLERQIEMLQKANRKLHDSNDGLRSALENSYSKFNRSLRINNISPGNTLSRSSPKFNRHSPQPLGYDRSPRSSFVDEDCDSLALCDPMQRMNCEVDSLPESCFDSGLSTLRDSNEYDSEVECKQQRGFQRSHGTQESLGGDASDTDVPEIRDEETYGSEGVASVLDWNPQGSVSEGSTVGSSRKPIPALALQTDVVDDNYKSSSSQKAYKIVLAGDAAVGKSSFLMRLCKNEFRGNTSATLGVDFQMKTLIVDGERTVLQLWDTAGQERFRSIAKSYFRRADGVLLLYDVTCEKSFLNVREWVDMIEDATHDPIPIMLVGNKADLRDTAAAEGQKCVPGYCGEKLAMTHGALFCETSAKDGSNIVEAVLHLAREVKKRIDEDDSKSITNLTGTNSKKTIQMKNCCNS</sequence>
<comment type="subcellular location">
    <subcellularLocation>
        <location evidence="1">Cytoplasm</location>
        <location evidence="1">Perinuclear region</location>
    </subcellularLocation>
</comment>
<evidence type="ECO:0000256" key="5">
    <source>
        <dbReference type="ARBA" id="ARBA00022723"/>
    </source>
</evidence>
<dbReference type="InterPro" id="IPR011992">
    <property type="entry name" value="EF-hand-dom_pair"/>
</dbReference>
<evidence type="ECO:0000256" key="9">
    <source>
        <dbReference type="ARBA" id="ARBA00023134"/>
    </source>
</evidence>
<dbReference type="SMART" id="SM00174">
    <property type="entry name" value="RHO"/>
    <property type="match status" value="1"/>
</dbReference>
<dbReference type="FunFam" id="1.10.238.10:FF:000217">
    <property type="entry name" value="RAS and EF-hand domain containing"/>
    <property type="match status" value="1"/>
</dbReference>
<evidence type="ECO:0000256" key="10">
    <source>
        <dbReference type="ARBA" id="ARBA00058499"/>
    </source>
</evidence>
<dbReference type="GO" id="GO:0005525">
    <property type="term" value="F:GTP binding"/>
    <property type="evidence" value="ECO:0007669"/>
    <property type="project" value="UniProtKB-KW"/>
</dbReference>
<comment type="function">
    <text evidence="10">Binds predominantly GDP, and also GTP. Acts as a dynein adapter protein that activates dynein-mediated transport and dynein-dynactin motility on microtubules.</text>
</comment>
<evidence type="ECO:0000313" key="15">
    <source>
        <dbReference type="Ensembl" id="ENSEASP00005023500.2"/>
    </source>
</evidence>
<dbReference type="InterPro" id="IPR001806">
    <property type="entry name" value="Small_GTPase"/>
</dbReference>
<dbReference type="PROSITE" id="PS51421">
    <property type="entry name" value="RAS"/>
    <property type="match status" value="1"/>
</dbReference>
<dbReference type="PROSITE" id="PS51420">
    <property type="entry name" value="RHO"/>
    <property type="match status" value="1"/>
</dbReference>
<feature type="compositionally biased region" description="Polar residues" evidence="13">
    <location>
        <begin position="375"/>
        <end position="388"/>
    </location>
</feature>
<dbReference type="NCBIfam" id="TIGR00231">
    <property type="entry name" value="small_GTP"/>
    <property type="match status" value="1"/>
</dbReference>